<dbReference type="Proteomes" id="UP000005226">
    <property type="component" value="Chromosome 10"/>
</dbReference>
<dbReference type="PANTHER" id="PTHR13555">
    <property type="entry name" value="C2H2 ZINC FINGER CGI-62-RELATED"/>
    <property type="match status" value="1"/>
</dbReference>
<reference evidence="9" key="3">
    <citation type="submission" date="2025-09" db="UniProtKB">
        <authorList>
            <consortium name="Ensembl"/>
        </authorList>
    </citation>
    <scope>IDENTIFICATION</scope>
</reference>
<keyword evidence="1" id="KW-0479">Metal-binding</keyword>
<keyword evidence="7" id="KW-0812">Transmembrane</keyword>
<evidence type="ECO:0000256" key="6">
    <source>
        <dbReference type="SAM" id="MobiDB-lite"/>
    </source>
</evidence>
<proteinExistence type="predicted"/>
<reference evidence="9" key="2">
    <citation type="submission" date="2025-08" db="UniProtKB">
        <authorList>
            <consortium name="Ensembl"/>
        </authorList>
    </citation>
    <scope>IDENTIFICATION</scope>
</reference>
<dbReference type="Ensembl" id="ENSTRUT00000049934.2">
    <property type="protein sequence ID" value="ENSTRUP00000054882.2"/>
    <property type="gene ID" value="ENSTRUG00000024865.2"/>
</dbReference>
<sequence length="125" mass="13541">SSIIKDGGPKSPPPATPDSNYIQCPYCQRSFNKHAAERHIKFCQEQAACKSRKEKLADENKPPARTQANPAAAPTVPLASSRLPQRSGLGQPTGEGAATSYLRTLVLFRFILLGVVLSHGRLFVL</sequence>
<evidence type="ECO:0000256" key="4">
    <source>
        <dbReference type="ARBA" id="ARBA00022833"/>
    </source>
</evidence>
<keyword evidence="3 5" id="KW-0863">Zinc-finger</keyword>
<feature type="domain" description="C2HC/C3H-type" evidence="8">
    <location>
        <begin position="20"/>
        <end position="49"/>
    </location>
</feature>
<feature type="region of interest" description="Disordered" evidence="6">
    <location>
        <begin position="53"/>
        <end position="94"/>
    </location>
</feature>
<dbReference type="InParanoid" id="A0A3B5KHM8"/>
<keyword evidence="2" id="KW-0677">Repeat</keyword>
<reference evidence="9 10" key="1">
    <citation type="journal article" date="2011" name="Genome Biol. Evol.">
        <title>Integration of the genetic map and genome assembly of fugu facilitates insights into distinct features of genome evolution in teleosts and mammals.</title>
        <authorList>
            <person name="Kai W."/>
            <person name="Kikuchi K."/>
            <person name="Tohari S."/>
            <person name="Chew A.K."/>
            <person name="Tay A."/>
            <person name="Fujiwara A."/>
            <person name="Hosoya S."/>
            <person name="Suetake H."/>
            <person name="Naruse K."/>
            <person name="Brenner S."/>
            <person name="Suzuki Y."/>
            <person name="Venkatesh B."/>
        </authorList>
    </citation>
    <scope>NUCLEOTIDE SEQUENCE [LARGE SCALE GENOMIC DNA]</scope>
</reference>
<feature type="transmembrane region" description="Helical" evidence="7">
    <location>
        <begin position="106"/>
        <end position="124"/>
    </location>
</feature>
<keyword evidence="7" id="KW-0472">Membrane</keyword>
<evidence type="ECO:0000256" key="1">
    <source>
        <dbReference type="ARBA" id="ARBA00022723"/>
    </source>
</evidence>
<dbReference type="PROSITE" id="PS52027">
    <property type="entry name" value="ZF_C2HC_C3H"/>
    <property type="match status" value="1"/>
</dbReference>
<evidence type="ECO:0000259" key="8">
    <source>
        <dbReference type="PROSITE" id="PS52027"/>
    </source>
</evidence>
<dbReference type="InterPro" id="IPR049899">
    <property type="entry name" value="Znf_C2HC_C3H"/>
</dbReference>
<evidence type="ECO:0000256" key="5">
    <source>
        <dbReference type="PROSITE-ProRule" id="PRU01371"/>
    </source>
</evidence>
<accession>A0A3B5KHM8</accession>
<dbReference type="GO" id="GO:0008270">
    <property type="term" value="F:zinc ion binding"/>
    <property type="evidence" value="ECO:0007669"/>
    <property type="project" value="UniProtKB-KW"/>
</dbReference>
<evidence type="ECO:0000256" key="7">
    <source>
        <dbReference type="SAM" id="Phobius"/>
    </source>
</evidence>
<protein>
    <recommendedName>
        <fullName evidence="8">C2HC/C3H-type domain-containing protein</fullName>
    </recommendedName>
</protein>
<organism evidence="9 10">
    <name type="scientific">Takifugu rubripes</name>
    <name type="common">Japanese pufferfish</name>
    <name type="synonym">Fugu rubripes</name>
    <dbReference type="NCBI Taxonomy" id="31033"/>
    <lineage>
        <taxon>Eukaryota</taxon>
        <taxon>Metazoa</taxon>
        <taxon>Chordata</taxon>
        <taxon>Craniata</taxon>
        <taxon>Vertebrata</taxon>
        <taxon>Euteleostomi</taxon>
        <taxon>Actinopterygii</taxon>
        <taxon>Neopterygii</taxon>
        <taxon>Teleostei</taxon>
        <taxon>Neoteleostei</taxon>
        <taxon>Acanthomorphata</taxon>
        <taxon>Eupercaria</taxon>
        <taxon>Tetraodontiformes</taxon>
        <taxon>Tetradontoidea</taxon>
        <taxon>Tetraodontidae</taxon>
        <taxon>Takifugu</taxon>
    </lineage>
</organism>
<evidence type="ECO:0000256" key="3">
    <source>
        <dbReference type="ARBA" id="ARBA00022771"/>
    </source>
</evidence>
<keyword evidence="4" id="KW-0862">Zinc</keyword>
<evidence type="ECO:0000313" key="9">
    <source>
        <dbReference type="Ensembl" id="ENSTRUP00000054882.2"/>
    </source>
</evidence>
<dbReference type="AlphaFoldDB" id="A0A3B5KHM8"/>
<dbReference type="STRING" id="31033.ENSTRUP00000054882"/>
<name>A0A3B5KHM8_TAKRU</name>
<evidence type="ECO:0000313" key="10">
    <source>
        <dbReference type="Proteomes" id="UP000005226"/>
    </source>
</evidence>
<dbReference type="InterPro" id="IPR026319">
    <property type="entry name" value="ZC2HC1A/B-like"/>
</dbReference>
<keyword evidence="7" id="KW-1133">Transmembrane helix</keyword>
<evidence type="ECO:0000256" key="2">
    <source>
        <dbReference type="ARBA" id="ARBA00022737"/>
    </source>
</evidence>
<keyword evidence="10" id="KW-1185">Reference proteome</keyword>